<comment type="caution">
    <text evidence="1">The sequence shown here is derived from an EMBL/GenBank/DDBJ whole genome shotgun (WGS) entry which is preliminary data.</text>
</comment>
<dbReference type="Proteomes" id="UP000630353">
    <property type="component" value="Unassembled WGS sequence"/>
</dbReference>
<protein>
    <submittedName>
        <fullName evidence="1">Uncharacterized protein</fullName>
    </submittedName>
</protein>
<gene>
    <name evidence="1" type="ORF">GCM10017083_30110</name>
</gene>
<dbReference type="EMBL" id="BMZS01000007">
    <property type="protein sequence ID" value="GHD53585.1"/>
    <property type="molecule type" value="Genomic_DNA"/>
</dbReference>
<evidence type="ECO:0000313" key="2">
    <source>
        <dbReference type="Proteomes" id="UP000630353"/>
    </source>
</evidence>
<keyword evidence="2" id="KW-1185">Reference proteome</keyword>
<accession>A0A918XSY2</accession>
<proteinExistence type="predicted"/>
<sequence length="358" mass="38413">MTADAIAGARNLLVDCAQAKPGDRVLIAFEPPSFGYYEADALECLVAAARTIGTEVTTLDVGFEPEAPRLTDDLLEAVRAADVIVFLARLGDQLRFSDMPPGKTFVVSFALAGGMFASPFGRADYGFFVKLKKLIDARLAASGSVRITCARGTDVVGRPDIDLAVDGDTTVRRFPMPVFTPVPAHSFSGRVALPGFLTGTGSMYYDPFTIEFAEPLFAILENGRLAGFDGSAAEVRRAEAHYDFVAGRFGIDRDCVHSWHAGIHPGCAFPWPARESYERWSGAAFGNPRVLHFHTCGSYPPGEICWNVIDPTVSIDGTALWQDGVLEVERVPGASELLAAHPGIAALFAAPSRQIGID</sequence>
<organism evidence="1 2">
    <name type="scientific">Thalassobaculum fulvum</name>
    <dbReference type="NCBI Taxonomy" id="1633335"/>
    <lineage>
        <taxon>Bacteria</taxon>
        <taxon>Pseudomonadati</taxon>
        <taxon>Pseudomonadota</taxon>
        <taxon>Alphaproteobacteria</taxon>
        <taxon>Rhodospirillales</taxon>
        <taxon>Thalassobaculaceae</taxon>
        <taxon>Thalassobaculum</taxon>
    </lineage>
</organism>
<dbReference type="AlphaFoldDB" id="A0A918XSY2"/>
<evidence type="ECO:0000313" key="1">
    <source>
        <dbReference type="EMBL" id="GHD53585.1"/>
    </source>
</evidence>
<dbReference type="RefSeq" id="WP_189991027.1">
    <property type="nucleotide sequence ID" value="NZ_BMZS01000007.1"/>
</dbReference>
<name>A0A918XSY2_9PROT</name>
<reference evidence="1" key="2">
    <citation type="submission" date="2020-09" db="EMBL/GenBank/DDBJ databases">
        <authorList>
            <person name="Sun Q."/>
            <person name="Kim S."/>
        </authorList>
    </citation>
    <scope>NUCLEOTIDE SEQUENCE</scope>
    <source>
        <strain evidence="1">KCTC 42651</strain>
    </source>
</reference>
<reference evidence="1" key="1">
    <citation type="journal article" date="2014" name="Int. J. Syst. Evol. Microbiol.">
        <title>Complete genome sequence of Corynebacterium casei LMG S-19264T (=DSM 44701T), isolated from a smear-ripened cheese.</title>
        <authorList>
            <consortium name="US DOE Joint Genome Institute (JGI-PGF)"/>
            <person name="Walter F."/>
            <person name="Albersmeier A."/>
            <person name="Kalinowski J."/>
            <person name="Ruckert C."/>
        </authorList>
    </citation>
    <scope>NUCLEOTIDE SEQUENCE</scope>
    <source>
        <strain evidence="1">KCTC 42651</strain>
    </source>
</reference>